<feature type="transmembrane region" description="Helical" evidence="8">
    <location>
        <begin position="173"/>
        <end position="195"/>
    </location>
</feature>
<keyword evidence="5 8" id="KW-1133">Transmembrane helix</keyword>
<dbReference type="GO" id="GO:0005886">
    <property type="term" value="C:plasma membrane"/>
    <property type="evidence" value="ECO:0007669"/>
    <property type="project" value="UniProtKB-SubCell"/>
</dbReference>
<dbReference type="Proteomes" id="UP000008206">
    <property type="component" value="Chromosome"/>
</dbReference>
<dbReference type="GO" id="GO:0006811">
    <property type="term" value="P:monoatomic ion transport"/>
    <property type="evidence" value="ECO:0007669"/>
    <property type="project" value="UniProtKB-KW"/>
</dbReference>
<proteinExistence type="inferred from homology"/>
<feature type="transmembrane region" description="Helical" evidence="8">
    <location>
        <begin position="54"/>
        <end position="73"/>
    </location>
</feature>
<dbReference type="PROSITE" id="PS50928">
    <property type="entry name" value="ABC_TM1"/>
    <property type="match status" value="1"/>
</dbReference>
<dbReference type="InterPro" id="IPR000515">
    <property type="entry name" value="MetI-like"/>
</dbReference>
<feature type="transmembrane region" description="Helical" evidence="8">
    <location>
        <begin position="269"/>
        <end position="291"/>
    </location>
</feature>
<dbReference type="EMBL" id="CP002198">
    <property type="protein sequence ID" value="ADN14026.1"/>
    <property type="molecule type" value="Genomic_DNA"/>
</dbReference>
<keyword evidence="4 8" id="KW-0812">Transmembrane</keyword>
<dbReference type="Gene3D" id="1.10.3720.10">
    <property type="entry name" value="MetI-like"/>
    <property type="match status" value="1"/>
</dbReference>
<evidence type="ECO:0000256" key="3">
    <source>
        <dbReference type="ARBA" id="ARBA00022475"/>
    </source>
</evidence>
<feature type="transmembrane region" description="Helical" evidence="8">
    <location>
        <begin position="148"/>
        <end position="167"/>
    </location>
</feature>
<evidence type="ECO:0000259" key="9">
    <source>
        <dbReference type="PROSITE" id="PS50928"/>
    </source>
</evidence>
<protein>
    <submittedName>
        <fullName evidence="10">Binding-protein-dependent transport systems inner membrane component</fullName>
    </submittedName>
</protein>
<dbReference type="FunFam" id="1.10.3720.10:FF:000003">
    <property type="entry name" value="Aliphatic sulfonate ABC transporter permease"/>
    <property type="match status" value="1"/>
</dbReference>
<keyword evidence="2 8" id="KW-0813">Transport</keyword>
<keyword evidence="7 8" id="KW-0472">Membrane</keyword>
<organism evidence="10 11">
    <name type="scientific">Gloeothece verrucosa (strain PCC 7822)</name>
    <name type="common">Cyanothece sp. (strain PCC 7822)</name>
    <dbReference type="NCBI Taxonomy" id="497965"/>
    <lineage>
        <taxon>Bacteria</taxon>
        <taxon>Bacillati</taxon>
        <taxon>Cyanobacteriota</taxon>
        <taxon>Cyanophyceae</taxon>
        <taxon>Oscillatoriophycideae</taxon>
        <taxon>Chroococcales</taxon>
        <taxon>Aphanothecaceae</taxon>
        <taxon>Gloeothece</taxon>
        <taxon>Gloeothece verrucosa</taxon>
    </lineage>
</organism>
<feature type="transmembrane region" description="Helical" evidence="8">
    <location>
        <begin position="111"/>
        <end position="136"/>
    </location>
</feature>
<gene>
    <name evidence="10" type="ordered locus">Cyan7822_2044</name>
</gene>
<keyword evidence="3" id="KW-1003">Cell membrane</keyword>
<reference evidence="11" key="1">
    <citation type="journal article" date="2011" name="MBio">
        <title>Novel metabolic attributes of the genus Cyanothece, comprising a group of unicellular nitrogen-fixing Cyanobacteria.</title>
        <authorList>
            <person name="Bandyopadhyay A."/>
            <person name="Elvitigala T."/>
            <person name="Welsh E."/>
            <person name="Stockel J."/>
            <person name="Liberton M."/>
            <person name="Min H."/>
            <person name="Sherman L.A."/>
            <person name="Pakrasi H.B."/>
        </authorList>
    </citation>
    <scope>NUCLEOTIDE SEQUENCE [LARGE SCALE GENOMIC DNA]</scope>
    <source>
        <strain evidence="11">PCC 7822</strain>
    </source>
</reference>
<keyword evidence="6" id="KW-0406">Ion transport</keyword>
<sequence>MITNLRAAIGGNYIINWVLIKMSRISGTMTTQSRSKILRRTVLWELVEEIPKPISTLLIITSIAVPIFLWWLITTFGNIDPKFLPSPAKVMEAFGRLWSTRELLKDTVASLWRVGVGFFLASILSIPLGILMGSYATIRALLEPIFGLMRYMPAPAFIPLLILYLGVGEEPKILLIFIGVFFFNALMVMDTVKFVPKDLIESTYMLGGNRWQTLIQVIFPHVVPGIIDACRINLAAAWQLVIVSELIASTEGLGRRISVAGRFLRTDEIFVGLIVIGVIGLFFDLLFQYLLRVSCQWATQKR</sequence>
<dbReference type="Pfam" id="PF00528">
    <property type="entry name" value="BPD_transp_1"/>
    <property type="match status" value="1"/>
</dbReference>
<dbReference type="HOGENOM" id="CLU_046113_1_0_3"/>
<accession>E0UCF5</accession>
<evidence type="ECO:0000256" key="7">
    <source>
        <dbReference type="ARBA" id="ARBA00023136"/>
    </source>
</evidence>
<dbReference type="STRING" id="497965.Cyan7822_2044"/>
<evidence type="ECO:0000256" key="5">
    <source>
        <dbReference type="ARBA" id="ARBA00022989"/>
    </source>
</evidence>
<comment type="similarity">
    <text evidence="8">Belongs to the binding-protein-dependent transport system permease family.</text>
</comment>
<dbReference type="InterPro" id="IPR035906">
    <property type="entry name" value="MetI-like_sf"/>
</dbReference>
<keyword evidence="11" id="KW-1185">Reference proteome</keyword>
<comment type="subcellular location">
    <subcellularLocation>
        <location evidence="1">Cell inner membrane</location>
        <topology evidence="1">Multi-pass membrane protein</topology>
    </subcellularLocation>
    <subcellularLocation>
        <location evidence="8">Cell membrane</location>
        <topology evidence="8">Multi-pass membrane protein</topology>
    </subcellularLocation>
</comment>
<dbReference type="CDD" id="cd06261">
    <property type="entry name" value="TM_PBP2"/>
    <property type="match status" value="1"/>
</dbReference>
<evidence type="ECO:0000256" key="6">
    <source>
        <dbReference type="ARBA" id="ARBA00023065"/>
    </source>
</evidence>
<evidence type="ECO:0000256" key="2">
    <source>
        <dbReference type="ARBA" id="ARBA00022448"/>
    </source>
</evidence>
<dbReference type="PANTHER" id="PTHR30151">
    <property type="entry name" value="ALKANE SULFONATE ABC TRANSPORTER-RELATED, MEMBRANE SUBUNIT"/>
    <property type="match status" value="1"/>
</dbReference>
<evidence type="ECO:0000256" key="1">
    <source>
        <dbReference type="ARBA" id="ARBA00004429"/>
    </source>
</evidence>
<evidence type="ECO:0000313" key="10">
    <source>
        <dbReference type="EMBL" id="ADN14026.1"/>
    </source>
</evidence>
<dbReference type="eggNOG" id="COG0600">
    <property type="taxonomic scope" value="Bacteria"/>
</dbReference>
<dbReference type="SUPFAM" id="SSF161098">
    <property type="entry name" value="MetI-like"/>
    <property type="match status" value="1"/>
</dbReference>
<name>E0UCF5_GLOV7</name>
<evidence type="ECO:0000256" key="4">
    <source>
        <dbReference type="ARBA" id="ARBA00022692"/>
    </source>
</evidence>
<dbReference type="PANTHER" id="PTHR30151:SF0">
    <property type="entry name" value="ABC TRANSPORTER PERMEASE PROTEIN MJ0413-RELATED"/>
    <property type="match status" value="1"/>
</dbReference>
<dbReference type="AlphaFoldDB" id="E0UCF5"/>
<evidence type="ECO:0000313" key="11">
    <source>
        <dbReference type="Proteomes" id="UP000008206"/>
    </source>
</evidence>
<feature type="domain" description="ABC transmembrane type-1" evidence="9">
    <location>
        <begin position="107"/>
        <end position="287"/>
    </location>
</feature>
<evidence type="ECO:0000256" key="8">
    <source>
        <dbReference type="RuleBase" id="RU363032"/>
    </source>
</evidence>
<dbReference type="GO" id="GO:0042918">
    <property type="term" value="P:alkanesulfonate transmembrane transport"/>
    <property type="evidence" value="ECO:0007669"/>
    <property type="project" value="UniProtKB-ARBA"/>
</dbReference>
<dbReference type="KEGG" id="cyj:Cyan7822_2044"/>